<reference evidence="10 11" key="2">
    <citation type="submission" date="2018-11" db="EMBL/GenBank/DDBJ databases">
        <authorList>
            <consortium name="Pathogen Informatics"/>
        </authorList>
    </citation>
    <scope>NUCLEOTIDE SEQUENCE [LARGE SCALE GENOMIC DNA]</scope>
</reference>
<dbReference type="InterPro" id="IPR012340">
    <property type="entry name" value="NA-bd_OB-fold"/>
</dbReference>
<dbReference type="PANTHER" id="PTHR11673">
    <property type="entry name" value="TRANSLATION INITIATION FACTOR 5A FAMILY MEMBER"/>
    <property type="match status" value="1"/>
</dbReference>
<evidence type="ECO:0000256" key="5">
    <source>
        <dbReference type="ARBA" id="ARBA00022884"/>
    </source>
</evidence>
<dbReference type="InterPro" id="IPR001884">
    <property type="entry name" value="IF5A-like"/>
</dbReference>
<evidence type="ECO:0000256" key="1">
    <source>
        <dbReference type="ARBA" id="ARBA00004496"/>
    </source>
</evidence>
<dbReference type="Gene3D" id="2.30.30.30">
    <property type="match status" value="1"/>
</dbReference>
<dbReference type="PROSITE" id="PS00302">
    <property type="entry name" value="IF5A_HYPUSINE"/>
    <property type="match status" value="1"/>
</dbReference>
<protein>
    <recommendedName>
        <fullName evidence="8">Eukaryotic translation initiation factor 5A</fullName>
        <shortName evidence="8">eIF-5A</shortName>
    </recommendedName>
</protein>
<comment type="subcellular location">
    <subcellularLocation>
        <location evidence="1">Cytoplasm</location>
    </subcellularLocation>
</comment>
<dbReference type="PIRSF" id="PIRSF003025">
    <property type="entry name" value="eIF5A"/>
    <property type="match status" value="1"/>
</dbReference>
<reference evidence="12" key="1">
    <citation type="submission" date="2017-02" db="UniProtKB">
        <authorList>
            <consortium name="WormBaseParasite"/>
        </authorList>
    </citation>
    <scope>IDENTIFICATION</scope>
</reference>
<accession>A0A0R3TXC4</accession>
<dbReference type="InterPro" id="IPR019769">
    <property type="entry name" value="Trans_elong_IF5A_hypusine_site"/>
</dbReference>
<dbReference type="SMART" id="SM01376">
    <property type="entry name" value="eIF-5a"/>
    <property type="match status" value="1"/>
</dbReference>
<dbReference type="InterPro" id="IPR008991">
    <property type="entry name" value="Translation_prot_SH3-like_sf"/>
</dbReference>
<name>A0A0R3TXC4_RODNA</name>
<proteinExistence type="inferred from homology"/>
<keyword evidence="4" id="KW-0251">Elongation factor</keyword>
<comment type="similarity">
    <text evidence="2 8">Belongs to the eIF-5A family.</text>
</comment>
<feature type="domain" description="Translation initiation factor 5A C-terminal" evidence="9">
    <location>
        <begin position="82"/>
        <end position="151"/>
    </location>
</feature>
<dbReference type="Gene3D" id="2.40.50.140">
    <property type="entry name" value="Nucleic acid-binding proteins"/>
    <property type="match status" value="1"/>
</dbReference>
<dbReference type="STRING" id="102285.A0A0R3TXC4"/>
<evidence type="ECO:0000313" key="12">
    <source>
        <dbReference type="WBParaSite" id="HNAJ_0001251901-mRNA-1"/>
    </source>
</evidence>
<sequence>MGDEEFATGDAGAASGTPMTCGEIRKNCYVIIKGRPCKIVDTSSSKTGKHGAAKVNFVGIDIFTGKRIEGCHPSSHTVYAPVIERMECSVLHIDDEGFLHLLPPDNNYRSDITGGDLLPTLREKYENLQEKEELLVTVVSSMGEIKVTECRVAATKKTD</sequence>
<dbReference type="InterPro" id="IPR048670">
    <property type="entry name" value="IF5A-like_N"/>
</dbReference>
<comment type="PTM">
    <text evidence="8">eIF-5A seems to be the only eukaryotic protein to have a hypusine residue which is a post-translational modification of a lysine by the addition of a butylamino group.</text>
</comment>
<dbReference type="Proteomes" id="UP000278807">
    <property type="component" value="Unassembled WGS sequence"/>
</dbReference>
<evidence type="ECO:0000256" key="2">
    <source>
        <dbReference type="ARBA" id="ARBA00006016"/>
    </source>
</evidence>
<dbReference type="Pfam" id="PF21485">
    <property type="entry name" value="IF5A-like_N"/>
    <property type="match status" value="1"/>
</dbReference>
<evidence type="ECO:0000313" key="10">
    <source>
        <dbReference type="EMBL" id="VDO13269.1"/>
    </source>
</evidence>
<dbReference type="GO" id="GO:0045905">
    <property type="term" value="P:positive regulation of translational termination"/>
    <property type="evidence" value="ECO:0007669"/>
    <property type="project" value="UniProtKB-UniRule"/>
</dbReference>
<dbReference type="GO" id="GO:0045901">
    <property type="term" value="P:positive regulation of translational elongation"/>
    <property type="evidence" value="ECO:0007669"/>
    <property type="project" value="UniProtKB-UniRule"/>
</dbReference>
<dbReference type="OrthoDB" id="9975114at2759"/>
<evidence type="ECO:0000256" key="6">
    <source>
        <dbReference type="ARBA" id="ARBA00022917"/>
    </source>
</evidence>
<dbReference type="GO" id="GO:0003746">
    <property type="term" value="F:translation elongation factor activity"/>
    <property type="evidence" value="ECO:0007669"/>
    <property type="project" value="UniProtKB-UniRule"/>
</dbReference>
<evidence type="ECO:0000256" key="4">
    <source>
        <dbReference type="ARBA" id="ARBA00022768"/>
    </source>
</evidence>
<dbReference type="GO" id="GO:0043022">
    <property type="term" value="F:ribosome binding"/>
    <property type="evidence" value="ECO:0007669"/>
    <property type="project" value="UniProtKB-UniRule"/>
</dbReference>
<dbReference type="SUPFAM" id="SSF50104">
    <property type="entry name" value="Translation proteins SH3-like domain"/>
    <property type="match status" value="1"/>
</dbReference>
<keyword evidence="7 8" id="KW-0385">Hypusine</keyword>
<evidence type="ECO:0000313" key="11">
    <source>
        <dbReference type="Proteomes" id="UP000278807"/>
    </source>
</evidence>
<dbReference type="GO" id="GO:0003723">
    <property type="term" value="F:RNA binding"/>
    <property type="evidence" value="ECO:0007669"/>
    <property type="project" value="UniProtKB-KW"/>
</dbReference>
<evidence type="ECO:0000256" key="8">
    <source>
        <dbReference type="RuleBase" id="RU362005"/>
    </source>
</evidence>
<dbReference type="FunFam" id="2.30.30.30:FF:000007">
    <property type="entry name" value="Eukaryotic translation initiation factor 5A"/>
    <property type="match status" value="1"/>
</dbReference>
<comment type="function">
    <text evidence="8">Translation factor that promotes translation elongation and termination, particularly upon ribosome stalling at specific amino acid sequence contexts. Binds between the exit (E) and peptidyl (P) site of the ribosome and promotes rescue of stalled ribosome: specifically required for efficient translation of polyproline-containing peptides as well as other motifs that stall the ribosome. Acts as ribosome quality control (RQC) cofactor by joining the RQC complex to facilitate peptidyl transfer during CAT tailing step.</text>
</comment>
<dbReference type="SUPFAM" id="SSF50249">
    <property type="entry name" value="Nucleic acid-binding proteins"/>
    <property type="match status" value="1"/>
</dbReference>
<dbReference type="AlphaFoldDB" id="A0A0R3TXC4"/>
<dbReference type="InterPro" id="IPR020189">
    <property type="entry name" value="IF5A_C"/>
</dbReference>
<keyword evidence="3" id="KW-0963">Cytoplasm</keyword>
<keyword evidence="5" id="KW-0694">RNA-binding</keyword>
<organism evidence="12">
    <name type="scientific">Rodentolepis nana</name>
    <name type="common">Dwarf tapeworm</name>
    <name type="synonym">Hymenolepis nana</name>
    <dbReference type="NCBI Taxonomy" id="102285"/>
    <lineage>
        <taxon>Eukaryota</taxon>
        <taxon>Metazoa</taxon>
        <taxon>Spiralia</taxon>
        <taxon>Lophotrochozoa</taxon>
        <taxon>Platyhelminthes</taxon>
        <taxon>Cestoda</taxon>
        <taxon>Eucestoda</taxon>
        <taxon>Cyclophyllidea</taxon>
        <taxon>Hymenolepididae</taxon>
        <taxon>Rodentolepis</taxon>
    </lineage>
</organism>
<evidence type="ECO:0000256" key="7">
    <source>
        <dbReference type="ARBA" id="ARBA00023071"/>
    </source>
</evidence>
<keyword evidence="11" id="KW-1185">Reference proteome</keyword>
<dbReference type="GO" id="GO:0005737">
    <property type="term" value="C:cytoplasm"/>
    <property type="evidence" value="ECO:0007669"/>
    <property type="project" value="UniProtKB-SubCell"/>
</dbReference>
<dbReference type="EMBL" id="UZAE01014367">
    <property type="protein sequence ID" value="VDO13269.1"/>
    <property type="molecule type" value="Genomic_DNA"/>
</dbReference>
<dbReference type="InterPro" id="IPR014722">
    <property type="entry name" value="Rib_uL2_dom2"/>
</dbReference>
<evidence type="ECO:0000259" key="9">
    <source>
        <dbReference type="SMART" id="SM01376"/>
    </source>
</evidence>
<dbReference type="WBParaSite" id="HNAJ_0001251901-mRNA-1">
    <property type="protein sequence ID" value="HNAJ_0001251901-mRNA-1"/>
    <property type="gene ID" value="HNAJ_0001251901"/>
</dbReference>
<dbReference type="NCBIfam" id="TIGR00037">
    <property type="entry name" value="eIF_5A"/>
    <property type="match status" value="1"/>
</dbReference>
<dbReference type="Pfam" id="PF01287">
    <property type="entry name" value="eIF-5a"/>
    <property type="match status" value="1"/>
</dbReference>
<evidence type="ECO:0000256" key="3">
    <source>
        <dbReference type="ARBA" id="ARBA00022490"/>
    </source>
</evidence>
<keyword evidence="6 8" id="KW-0648">Protein biosynthesis</keyword>
<gene>
    <name evidence="10" type="ORF">HNAJ_LOCUS12497</name>
</gene>